<dbReference type="GO" id="GO:0003735">
    <property type="term" value="F:structural constituent of ribosome"/>
    <property type="evidence" value="ECO:0007669"/>
    <property type="project" value="InterPro"/>
</dbReference>
<evidence type="ECO:0000256" key="1">
    <source>
        <dbReference type="ARBA" id="ARBA00022730"/>
    </source>
</evidence>
<dbReference type="InterPro" id="IPR001021">
    <property type="entry name" value="Ribosomal_bL25_long"/>
</dbReference>
<comment type="subunit">
    <text evidence="5">Part of the 50S ribosomal subunit; part of the 5S rRNA/L5/L18/L25 subcomplex. Contacts the 5S rRNA. Binds to the 5S rRNA independently of L5 and L18.</text>
</comment>
<evidence type="ECO:0000256" key="2">
    <source>
        <dbReference type="ARBA" id="ARBA00022884"/>
    </source>
</evidence>
<dbReference type="NCBIfam" id="TIGR00731">
    <property type="entry name" value="bL25_bact_ctc"/>
    <property type="match status" value="1"/>
</dbReference>
<dbReference type="SUPFAM" id="SSF50715">
    <property type="entry name" value="Ribosomal protein L25-like"/>
    <property type="match status" value="1"/>
</dbReference>
<dbReference type="CDD" id="cd00495">
    <property type="entry name" value="Ribosomal_L25_TL5_CTC"/>
    <property type="match status" value="1"/>
</dbReference>
<keyword evidence="1 5" id="KW-0699">rRNA-binding</keyword>
<feature type="domain" description="Large ribosomal subunit protein bL25 beta" evidence="8">
    <location>
        <begin position="101"/>
        <end position="179"/>
    </location>
</feature>
<evidence type="ECO:0000313" key="9">
    <source>
        <dbReference type="EMBL" id="CAA9246606.1"/>
    </source>
</evidence>
<dbReference type="PANTHER" id="PTHR33284">
    <property type="entry name" value="RIBOSOMAL PROTEIN L25/GLN-TRNA SYNTHETASE, ANTI-CODON-BINDING DOMAIN-CONTAINING PROTEIN"/>
    <property type="match status" value="1"/>
</dbReference>
<accession>A0A6J4IBG0</accession>
<dbReference type="Pfam" id="PF01386">
    <property type="entry name" value="Ribosomal_L25p"/>
    <property type="match status" value="1"/>
</dbReference>
<sequence>MSSRLVAETGRTLGSRSTNRLRATGKIPGVLYGLGVTPTPLAVDARELRAALRGDHGTNAVLTLDVDGNEHVAMARDIQRHVTRGTVSHVDFVVVDRNISVSADVPVTLVGDSDLGGSAMVDVVVSSLTINAKPESIPAAIEVDQSELAVGSQVLVKDLVLPEGVTTEVDPDEVVVRVLVSDATAELEAIDEEAAEGEAAPEDGAEAGPDGEGEGEGA</sequence>
<dbReference type="Gene3D" id="2.170.120.20">
    <property type="entry name" value="Ribosomal protein L25, beta domain"/>
    <property type="match status" value="1"/>
</dbReference>
<dbReference type="InterPro" id="IPR037121">
    <property type="entry name" value="Ribosomal_bL25_C"/>
</dbReference>
<proteinExistence type="inferred from homology"/>
<evidence type="ECO:0000256" key="6">
    <source>
        <dbReference type="SAM" id="MobiDB-lite"/>
    </source>
</evidence>
<dbReference type="GO" id="GO:0008097">
    <property type="term" value="F:5S rRNA binding"/>
    <property type="evidence" value="ECO:0007669"/>
    <property type="project" value="InterPro"/>
</dbReference>
<organism evidence="9">
    <name type="scientific">uncultured Acidimicrobiales bacterium</name>
    <dbReference type="NCBI Taxonomy" id="310071"/>
    <lineage>
        <taxon>Bacteria</taxon>
        <taxon>Bacillati</taxon>
        <taxon>Actinomycetota</taxon>
        <taxon>Acidimicrobiia</taxon>
        <taxon>Acidimicrobiales</taxon>
        <taxon>environmental samples</taxon>
    </lineage>
</organism>
<keyword evidence="4 5" id="KW-0687">Ribonucleoprotein</keyword>
<feature type="domain" description="Large ribosomal subunit protein bL25 L25" evidence="7">
    <location>
        <begin position="11"/>
        <end position="92"/>
    </location>
</feature>
<evidence type="ECO:0000256" key="3">
    <source>
        <dbReference type="ARBA" id="ARBA00022980"/>
    </source>
</evidence>
<keyword evidence="3 5" id="KW-0689">Ribosomal protein</keyword>
<dbReference type="Gene3D" id="2.40.240.10">
    <property type="entry name" value="Ribosomal Protein L25, Chain P"/>
    <property type="match status" value="1"/>
</dbReference>
<dbReference type="PANTHER" id="PTHR33284:SF1">
    <property type="entry name" value="RIBOSOMAL PROTEIN L25_GLN-TRNA SYNTHETASE, ANTI-CODON-BINDING DOMAIN-CONTAINING PROTEIN"/>
    <property type="match status" value="1"/>
</dbReference>
<protein>
    <recommendedName>
        <fullName evidence="5">Large ribosomal subunit protein bL25</fullName>
    </recommendedName>
    <alternativeName>
        <fullName evidence="5">General stress protein CTC</fullName>
    </alternativeName>
</protein>
<dbReference type="InterPro" id="IPR020056">
    <property type="entry name" value="Rbsml_bL25/Gln-tRNA_synth_N"/>
</dbReference>
<dbReference type="InterPro" id="IPR029751">
    <property type="entry name" value="Ribosomal_L25_dom"/>
</dbReference>
<dbReference type="AlphaFoldDB" id="A0A6J4IBG0"/>
<dbReference type="Pfam" id="PF14693">
    <property type="entry name" value="Ribosomal_TL5_C"/>
    <property type="match status" value="1"/>
</dbReference>
<comment type="similarity">
    <text evidence="5">Belongs to the bacterial ribosomal protein bL25 family. CTC subfamily.</text>
</comment>
<name>A0A6J4IBG0_9ACTN</name>
<dbReference type="InterPro" id="IPR020930">
    <property type="entry name" value="Ribosomal_uL5_bac-type"/>
</dbReference>
<dbReference type="GO" id="GO:0022625">
    <property type="term" value="C:cytosolic large ribosomal subunit"/>
    <property type="evidence" value="ECO:0007669"/>
    <property type="project" value="TreeGrafter"/>
</dbReference>
<keyword evidence="2 5" id="KW-0694">RNA-binding</keyword>
<gene>
    <name evidence="5" type="primary">rplY</name>
    <name evidence="5" type="synonym">ctc</name>
    <name evidence="9" type="ORF">AVDCRST_MAG76-2052</name>
</gene>
<feature type="region of interest" description="Disordered" evidence="6">
    <location>
        <begin position="189"/>
        <end position="218"/>
    </location>
</feature>
<dbReference type="GO" id="GO:0006412">
    <property type="term" value="P:translation"/>
    <property type="evidence" value="ECO:0007669"/>
    <property type="project" value="UniProtKB-UniRule"/>
</dbReference>
<dbReference type="InterPro" id="IPR011035">
    <property type="entry name" value="Ribosomal_bL25/Gln-tRNA_synth"/>
</dbReference>
<reference evidence="9" key="1">
    <citation type="submission" date="2020-02" db="EMBL/GenBank/DDBJ databases">
        <authorList>
            <person name="Meier V. D."/>
        </authorList>
    </citation>
    <scope>NUCLEOTIDE SEQUENCE</scope>
    <source>
        <strain evidence="9">AVDCRST_MAG76</strain>
    </source>
</reference>
<evidence type="ECO:0000259" key="7">
    <source>
        <dbReference type="Pfam" id="PF01386"/>
    </source>
</evidence>
<dbReference type="InterPro" id="IPR020057">
    <property type="entry name" value="Ribosomal_bL25_b-dom"/>
</dbReference>
<evidence type="ECO:0000259" key="8">
    <source>
        <dbReference type="Pfam" id="PF14693"/>
    </source>
</evidence>
<dbReference type="HAMAP" id="MF_01334">
    <property type="entry name" value="Ribosomal_bL25_CTC"/>
    <property type="match status" value="1"/>
</dbReference>
<evidence type="ECO:0000256" key="4">
    <source>
        <dbReference type="ARBA" id="ARBA00023274"/>
    </source>
</evidence>
<dbReference type="EMBL" id="CADCSZ010000127">
    <property type="protein sequence ID" value="CAA9246606.1"/>
    <property type="molecule type" value="Genomic_DNA"/>
</dbReference>
<comment type="function">
    <text evidence="5">This is one of the proteins that binds to the 5S RNA in the ribosome where it forms part of the central protuberance.</text>
</comment>
<evidence type="ECO:0000256" key="5">
    <source>
        <dbReference type="HAMAP-Rule" id="MF_01334"/>
    </source>
</evidence>